<feature type="non-terminal residue" evidence="2">
    <location>
        <position position="1"/>
    </location>
</feature>
<proteinExistence type="predicted"/>
<accession>A0A0C9R4F8</accession>
<feature type="region of interest" description="Disordered" evidence="1">
    <location>
        <begin position="51"/>
        <end position="158"/>
    </location>
</feature>
<sequence>RKQKKKRSDKGDDEIDKALKEIEIMDKRGRGLGEREQKIVKEEKLPEKILGKDQVPQVKKKSKSKGGKIETISEVGKVGMRTPEGTEGKSETEVGKIELERNESVGKSQEKKSAANSQEKLGNEPEEVMEMKIEGEKEIGKTRTKSQKKKISEESLAV</sequence>
<organism evidence="2">
    <name type="scientific">Fopius arisanus</name>
    <dbReference type="NCBI Taxonomy" id="64838"/>
    <lineage>
        <taxon>Eukaryota</taxon>
        <taxon>Metazoa</taxon>
        <taxon>Ecdysozoa</taxon>
        <taxon>Arthropoda</taxon>
        <taxon>Hexapoda</taxon>
        <taxon>Insecta</taxon>
        <taxon>Pterygota</taxon>
        <taxon>Neoptera</taxon>
        <taxon>Endopterygota</taxon>
        <taxon>Hymenoptera</taxon>
        <taxon>Apocrita</taxon>
        <taxon>Ichneumonoidea</taxon>
        <taxon>Braconidae</taxon>
        <taxon>Opiinae</taxon>
        <taxon>Fopius</taxon>
    </lineage>
</organism>
<protein>
    <submittedName>
        <fullName evidence="2">ORF c23586_g1_i1|g.68615 c23586_g1_i1|m.686 15 type:5prime_partial len:159 (-) protein</fullName>
    </submittedName>
</protein>
<dbReference type="EMBL" id="GBYB01007692">
    <property type="protein sequence ID" value="JAG77459.1"/>
    <property type="molecule type" value="Transcribed_RNA"/>
</dbReference>
<gene>
    <name evidence="2" type="ORF">g.68615</name>
</gene>
<feature type="compositionally biased region" description="Basic and acidic residues" evidence="1">
    <location>
        <begin position="129"/>
        <end position="141"/>
    </location>
</feature>
<reference evidence="2" key="1">
    <citation type="submission" date="2015-01" db="EMBL/GenBank/DDBJ databases">
        <title>Transcriptome Assembly of Fopius arisanus.</title>
        <authorList>
            <person name="Geib S."/>
        </authorList>
    </citation>
    <scope>NUCLEOTIDE SEQUENCE</scope>
</reference>
<dbReference type="AlphaFoldDB" id="A0A0C9R4F8"/>
<feature type="compositionally biased region" description="Basic and acidic residues" evidence="1">
    <location>
        <begin position="84"/>
        <end position="113"/>
    </location>
</feature>
<evidence type="ECO:0000313" key="2">
    <source>
        <dbReference type="EMBL" id="JAG77459.1"/>
    </source>
</evidence>
<evidence type="ECO:0000256" key="1">
    <source>
        <dbReference type="SAM" id="MobiDB-lite"/>
    </source>
</evidence>
<name>A0A0C9R4F8_9HYME</name>